<evidence type="ECO:0000256" key="1">
    <source>
        <dbReference type="SAM" id="Phobius"/>
    </source>
</evidence>
<accession>A0A1F6PGG4</accession>
<evidence type="ECO:0000313" key="2">
    <source>
        <dbReference type="EMBL" id="OGH95083.1"/>
    </source>
</evidence>
<dbReference type="EMBL" id="MFRE01000004">
    <property type="protein sequence ID" value="OGH95083.1"/>
    <property type="molecule type" value="Genomic_DNA"/>
</dbReference>
<keyword evidence="1" id="KW-0812">Transmembrane</keyword>
<keyword evidence="1" id="KW-0472">Membrane</keyword>
<feature type="transmembrane region" description="Helical" evidence="1">
    <location>
        <begin position="102"/>
        <end position="132"/>
    </location>
</feature>
<dbReference type="InterPro" id="IPR009577">
    <property type="entry name" value="Sm_multidrug_ex"/>
</dbReference>
<sequence>MTQAIISFFSQFPPELATFLLAMTPLGELRLALPVGILAYKLPVWEVYLLAVAGNVVPAFLIAANAKHFHDWVNKRAGSWGKDWADYLAGVQKKFEGPHQKYGLWGLVVFIGIPLPMTGAWSGALTAFIFGIPFKKSWPYILLGIAISGVLTLLITVGADKIF</sequence>
<protein>
    <recommendedName>
        <fullName evidence="4">Ligand-binding protein SH3</fullName>
    </recommendedName>
</protein>
<dbReference type="AlphaFoldDB" id="A0A1F6PGG4"/>
<keyword evidence="1" id="KW-1133">Transmembrane helix</keyword>
<dbReference type="PANTHER" id="PTHR36007">
    <property type="entry name" value="TRANSPORT PROTEIN-RELATED"/>
    <property type="match status" value="1"/>
</dbReference>
<feature type="transmembrane region" description="Helical" evidence="1">
    <location>
        <begin position="138"/>
        <end position="159"/>
    </location>
</feature>
<dbReference type="Pfam" id="PF06695">
    <property type="entry name" value="Sm_multidrug_ex"/>
    <property type="match status" value="1"/>
</dbReference>
<proteinExistence type="predicted"/>
<dbReference type="Proteomes" id="UP000178254">
    <property type="component" value="Unassembled WGS sequence"/>
</dbReference>
<evidence type="ECO:0008006" key="4">
    <source>
        <dbReference type="Google" id="ProtNLM"/>
    </source>
</evidence>
<organism evidence="2 3">
    <name type="scientific">Candidatus Magasanikbacteria bacterium RIFOXYD2_FULL_41_14</name>
    <dbReference type="NCBI Taxonomy" id="1798709"/>
    <lineage>
        <taxon>Bacteria</taxon>
        <taxon>Candidatus Magasanikiibacteriota</taxon>
    </lineage>
</organism>
<gene>
    <name evidence="2" type="ORF">A2538_04055</name>
</gene>
<dbReference type="PANTHER" id="PTHR36007:SF2">
    <property type="entry name" value="TRANSPORT PROTEIN-RELATED"/>
    <property type="match status" value="1"/>
</dbReference>
<comment type="caution">
    <text evidence="2">The sequence shown here is derived from an EMBL/GenBank/DDBJ whole genome shotgun (WGS) entry which is preliminary data.</text>
</comment>
<feature type="transmembrane region" description="Helical" evidence="1">
    <location>
        <begin position="48"/>
        <end position="66"/>
    </location>
</feature>
<evidence type="ECO:0000313" key="3">
    <source>
        <dbReference type="Proteomes" id="UP000178254"/>
    </source>
</evidence>
<dbReference type="STRING" id="1798709.A2538_04055"/>
<reference evidence="2 3" key="1">
    <citation type="journal article" date="2016" name="Nat. Commun.">
        <title>Thousands of microbial genomes shed light on interconnected biogeochemical processes in an aquifer system.</title>
        <authorList>
            <person name="Anantharaman K."/>
            <person name="Brown C.T."/>
            <person name="Hug L.A."/>
            <person name="Sharon I."/>
            <person name="Castelle C.J."/>
            <person name="Probst A.J."/>
            <person name="Thomas B.C."/>
            <person name="Singh A."/>
            <person name="Wilkins M.J."/>
            <person name="Karaoz U."/>
            <person name="Brodie E.L."/>
            <person name="Williams K.H."/>
            <person name="Hubbard S.S."/>
            <person name="Banfield J.F."/>
        </authorList>
    </citation>
    <scope>NUCLEOTIDE SEQUENCE [LARGE SCALE GENOMIC DNA]</scope>
</reference>
<name>A0A1F6PGG4_9BACT</name>